<gene>
    <name evidence="1" type="ORF">CP911_15030</name>
</gene>
<evidence type="ECO:0000313" key="2">
    <source>
        <dbReference type="Proteomes" id="UP000217648"/>
    </source>
</evidence>
<dbReference type="AlphaFoldDB" id="A0A2A5MIC3"/>
<dbReference type="RefSeq" id="WP_096833712.1">
    <property type="nucleotide sequence ID" value="NZ_JAHQPR010000002.1"/>
</dbReference>
<dbReference type="EMBL" id="NXHG01000008">
    <property type="protein sequence ID" value="PCM60607.1"/>
    <property type="molecule type" value="Genomic_DNA"/>
</dbReference>
<comment type="caution">
    <text evidence="1">The sequence shown here is derived from an EMBL/GenBank/DDBJ whole genome shotgun (WGS) entry which is preliminary data.</text>
</comment>
<sequence length="76" mass="8604">MPKIKSLVVSSKIEVASRKTCCKHNKQHVISKGEFRLSVKNPTQGESYYCIPCAKDMVEQSKAKLEDLEQQLSSFD</sequence>
<reference evidence="1 2" key="1">
    <citation type="submission" date="2017-09" db="EMBL/GenBank/DDBJ databases">
        <title>Mdr eskape-Ghana.</title>
        <authorList>
            <person name="Agyepong N."/>
            <person name="Janice J."/>
            <person name="Samuelsen O."/>
            <person name="Owusu-Ofori A."/>
            <person name="Sundsfjord A."/>
            <person name="Essack S."/>
            <person name="Pedersen T."/>
        </authorList>
    </citation>
    <scope>NUCLEOTIDE SEQUENCE [LARGE SCALE GENOMIC DNA]</scope>
    <source>
        <strain evidence="1 2">46</strain>
    </source>
</reference>
<name>A0A2A5MIC3_9ENTR</name>
<accession>A0A2A5MIC3</accession>
<protein>
    <submittedName>
        <fullName evidence="1">Uncharacterized protein</fullName>
    </submittedName>
</protein>
<proteinExistence type="predicted"/>
<dbReference type="Proteomes" id="UP000217648">
    <property type="component" value="Unassembled WGS sequence"/>
</dbReference>
<evidence type="ECO:0000313" key="1">
    <source>
        <dbReference type="EMBL" id="PCM60607.1"/>
    </source>
</evidence>
<organism evidence="1 2">
    <name type="scientific">Klebsiella quasipneumoniae</name>
    <dbReference type="NCBI Taxonomy" id="1463165"/>
    <lineage>
        <taxon>Bacteria</taxon>
        <taxon>Pseudomonadati</taxon>
        <taxon>Pseudomonadota</taxon>
        <taxon>Gammaproteobacteria</taxon>
        <taxon>Enterobacterales</taxon>
        <taxon>Enterobacteriaceae</taxon>
        <taxon>Klebsiella/Raoultella group</taxon>
        <taxon>Klebsiella</taxon>
        <taxon>Klebsiella pneumoniae complex</taxon>
    </lineage>
</organism>